<comment type="caution">
    <text evidence="7">The sequence shown here is derived from an EMBL/GenBank/DDBJ whole genome shotgun (WGS) entry which is preliminary data.</text>
</comment>
<keyword evidence="3" id="KW-0575">Peroxidase</keyword>
<name>A0AAD5KI30_9CRUS</name>
<gene>
    <name evidence="7" type="ORF">GHT06_022178</name>
</gene>
<evidence type="ECO:0000256" key="2">
    <source>
        <dbReference type="ARBA" id="ARBA00022525"/>
    </source>
</evidence>
<keyword evidence="8" id="KW-1185">Reference proteome</keyword>
<dbReference type="InterPro" id="IPR010255">
    <property type="entry name" value="Haem_peroxidase_sf"/>
</dbReference>
<keyword evidence="2" id="KW-0964">Secreted</keyword>
<evidence type="ECO:0000313" key="7">
    <source>
        <dbReference type="EMBL" id="KAI9551842.1"/>
    </source>
</evidence>
<dbReference type="PANTHER" id="PTHR11475">
    <property type="entry name" value="OXIDASE/PEROXIDASE"/>
    <property type="match status" value="1"/>
</dbReference>
<dbReference type="GO" id="GO:0006979">
    <property type="term" value="P:response to oxidative stress"/>
    <property type="evidence" value="ECO:0007669"/>
    <property type="project" value="InterPro"/>
</dbReference>
<dbReference type="SUPFAM" id="SSF48113">
    <property type="entry name" value="Heme-dependent peroxidases"/>
    <property type="match status" value="1"/>
</dbReference>
<comment type="subcellular location">
    <subcellularLocation>
        <location evidence="1">Secreted</location>
    </subcellularLocation>
</comment>
<keyword evidence="5" id="KW-0479">Metal-binding</keyword>
<dbReference type="FunFam" id="1.10.640.10:FF:000003">
    <property type="entry name" value="chorion peroxidase"/>
    <property type="match status" value="1"/>
</dbReference>
<feature type="binding site" description="axial binding residue" evidence="5">
    <location>
        <position position="530"/>
    </location>
    <ligand>
        <name>heme b</name>
        <dbReference type="ChEBI" id="CHEBI:60344"/>
    </ligand>
    <ligandPart>
        <name>Fe</name>
        <dbReference type="ChEBI" id="CHEBI:18248"/>
    </ligandPart>
</feature>
<feature type="transmembrane region" description="Helical" evidence="6">
    <location>
        <begin position="29"/>
        <end position="51"/>
    </location>
</feature>
<dbReference type="PRINTS" id="PR00457">
    <property type="entry name" value="ANPEROXIDASE"/>
</dbReference>
<keyword evidence="5" id="KW-0349">Heme</keyword>
<evidence type="ECO:0008006" key="9">
    <source>
        <dbReference type="Google" id="ProtNLM"/>
    </source>
</evidence>
<evidence type="ECO:0000256" key="1">
    <source>
        <dbReference type="ARBA" id="ARBA00004613"/>
    </source>
</evidence>
<dbReference type="PANTHER" id="PTHR11475:SF141">
    <property type="entry name" value="CARDINAL"/>
    <property type="match status" value="1"/>
</dbReference>
<dbReference type="Gene3D" id="1.10.640.10">
    <property type="entry name" value="Haem peroxidase domain superfamily, animal type"/>
    <property type="match status" value="1"/>
</dbReference>
<evidence type="ECO:0000256" key="4">
    <source>
        <dbReference type="ARBA" id="ARBA00022729"/>
    </source>
</evidence>
<dbReference type="AlphaFoldDB" id="A0AAD5KI30"/>
<keyword evidence="5" id="KW-0408">Iron</keyword>
<evidence type="ECO:0000256" key="3">
    <source>
        <dbReference type="ARBA" id="ARBA00022559"/>
    </source>
</evidence>
<dbReference type="PROSITE" id="PS50292">
    <property type="entry name" value="PEROXIDASE_3"/>
    <property type="match status" value="1"/>
</dbReference>
<keyword evidence="4" id="KW-0732">Signal</keyword>
<keyword evidence="6" id="KW-0812">Transmembrane</keyword>
<dbReference type="GO" id="GO:0004601">
    <property type="term" value="F:peroxidase activity"/>
    <property type="evidence" value="ECO:0007669"/>
    <property type="project" value="UniProtKB-KW"/>
</dbReference>
<proteinExistence type="predicted"/>
<dbReference type="Proteomes" id="UP000820818">
    <property type="component" value="Linkage Group LG10"/>
</dbReference>
<dbReference type="InterPro" id="IPR019791">
    <property type="entry name" value="Haem_peroxidase_animal"/>
</dbReference>
<dbReference type="GO" id="GO:0005576">
    <property type="term" value="C:extracellular region"/>
    <property type="evidence" value="ECO:0007669"/>
    <property type="project" value="UniProtKB-SubCell"/>
</dbReference>
<keyword evidence="3" id="KW-0560">Oxidoreductase</keyword>
<protein>
    <recommendedName>
        <fullName evidence="9">Chorion peroxidase</fullName>
    </recommendedName>
</protein>
<keyword evidence="6" id="KW-0472">Membrane</keyword>
<keyword evidence="6" id="KW-1133">Transmembrane helix</keyword>
<evidence type="ECO:0000256" key="6">
    <source>
        <dbReference type="SAM" id="Phobius"/>
    </source>
</evidence>
<dbReference type="EMBL" id="WJBH02000010">
    <property type="protein sequence ID" value="KAI9551842.1"/>
    <property type="molecule type" value="Genomic_DNA"/>
</dbReference>
<dbReference type="GO" id="GO:0046872">
    <property type="term" value="F:metal ion binding"/>
    <property type="evidence" value="ECO:0007669"/>
    <property type="project" value="UniProtKB-KW"/>
</dbReference>
<organism evidence="7 8">
    <name type="scientific">Daphnia sinensis</name>
    <dbReference type="NCBI Taxonomy" id="1820382"/>
    <lineage>
        <taxon>Eukaryota</taxon>
        <taxon>Metazoa</taxon>
        <taxon>Ecdysozoa</taxon>
        <taxon>Arthropoda</taxon>
        <taxon>Crustacea</taxon>
        <taxon>Branchiopoda</taxon>
        <taxon>Diplostraca</taxon>
        <taxon>Cladocera</taxon>
        <taxon>Anomopoda</taxon>
        <taxon>Daphniidae</taxon>
        <taxon>Daphnia</taxon>
        <taxon>Daphnia similis group</taxon>
    </lineage>
</organism>
<accession>A0AAD5KI30</accession>
<dbReference type="CDD" id="cd09823">
    <property type="entry name" value="peroxinectin_like"/>
    <property type="match status" value="1"/>
</dbReference>
<dbReference type="InterPro" id="IPR037120">
    <property type="entry name" value="Haem_peroxidase_sf_animal"/>
</dbReference>
<evidence type="ECO:0000313" key="8">
    <source>
        <dbReference type="Proteomes" id="UP000820818"/>
    </source>
</evidence>
<dbReference type="Pfam" id="PF03098">
    <property type="entry name" value="An_peroxidase"/>
    <property type="match status" value="1"/>
</dbReference>
<reference evidence="7 8" key="1">
    <citation type="submission" date="2022-05" db="EMBL/GenBank/DDBJ databases">
        <title>A multi-omics perspective on studying reproductive biology in Daphnia sinensis.</title>
        <authorList>
            <person name="Jia J."/>
        </authorList>
    </citation>
    <scope>NUCLEOTIDE SEQUENCE [LARGE SCALE GENOMIC DNA]</scope>
    <source>
        <strain evidence="7 8">WSL</strain>
    </source>
</reference>
<evidence type="ECO:0000256" key="5">
    <source>
        <dbReference type="PIRSR" id="PIRSR619791-2"/>
    </source>
</evidence>
<sequence length="778" mass="88639">MHEPLQRDYVEVSTASYQRSLESHRRWRLCLWIGLGSTVIVCSILLTLLIVGSKQPRLEFSTTEVGNTPLLSLSFPIKERSHQRGRSNFTLRPEMVYESMAEAREEFKSRKALEEQLFHQQVNRTEQTASSYHQQVTTLSPEMRNISDSAVLAETSVRLLLEKEQIPIEELQSVDASPLLKEWVHCSVTPVKKNCRPGDKFRTLDGTCNNLHAPEKGATLQPFRRILPPVYDDGYSSPRTKSVLGKDQFLLSAREVSRRFTDNAEPVAIETKLSMLFLTWGQFLDHDMTNTGSSKGENGSAITCCGQRKQHPECFPIQVDKTDPFYADKGVHCLDFVRSAPAPQCRINGREQFNQASAYIDGSMIYATTRLEADIRLRAHINGNMRGRLYQDGRWMLPISAEPKDGCNKDELIKQSRYCFKAGDVRVNEQIGLTAMHTVWMREHNRIANELADLNKHWDDTRIYEETRRIVIAQLQHISYNEFVPLLIGEKLAEHLKLRPLASDYDSSYNKEVDAGISNEFSTAAYRFGHSMLQGLVELYGAQGRNVDYMQFTRILFNPFALWDFGKLDAVVRGNAQQCPRKLDTSFSTQVTNHLFQPEKSHHGFDLFALNIQRGRDHGLAPYSQWRELCNLSPVNDWPGLEKEMRASSFVVIKQIYQDVKDIDLYVGILAENPLPDGILGPVGSCIIADQFLRSKIGDRFWYETGDPAIRFTSDQLKEIRKTTLARVLCDNGDAMDAIQLKSMEIVSESNPRKRCAGDDIPRMDLSSWEDGFFSLSV</sequence>
<dbReference type="GO" id="GO:0020037">
    <property type="term" value="F:heme binding"/>
    <property type="evidence" value="ECO:0007669"/>
    <property type="project" value="InterPro"/>
</dbReference>